<protein>
    <submittedName>
        <fullName evidence="1">Uncharacterized protein</fullName>
    </submittedName>
</protein>
<evidence type="ECO:0000313" key="2">
    <source>
        <dbReference type="Proteomes" id="UP000004038"/>
    </source>
</evidence>
<dbReference type="Proteomes" id="UP000004038">
    <property type="component" value="Unassembled WGS sequence"/>
</dbReference>
<proteinExistence type="predicted"/>
<dbReference type="PATRIC" id="fig|1107881.3.peg.2095"/>
<dbReference type="AlphaFoldDB" id="H0FY00"/>
<gene>
    <name evidence="1" type="ORF">SM0020_10350</name>
</gene>
<sequence>MGKGPLLGKRLLDAFLYKLANARITVRAVNLHFDVRAPIADGVFCRHGGGLWETRSPLADQ</sequence>
<reference evidence="1 2" key="1">
    <citation type="journal article" date="2012" name="J. Bacteriol.">
        <title>Draft Genome Sequence of Sinorhizobium meliloti CCNWSX0020, a Nitrogen-Fixing Symbiont with Copper Tolerance Capability Isolated from Lead-Zinc Mine Tailings.</title>
        <authorList>
            <person name="Li Z."/>
            <person name="Ma Z."/>
            <person name="Hao X."/>
            <person name="Wei G."/>
        </authorList>
    </citation>
    <scope>NUCLEOTIDE SEQUENCE [LARGE SCALE GENOMIC DNA]</scope>
    <source>
        <strain evidence="1 2">CCNWSX0020</strain>
    </source>
</reference>
<name>H0FY00_RHIML</name>
<organism evidence="1 2">
    <name type="scientific">Sinorhizobium meliloti CCNWSX0020</name>
    <dbReference type="NCBI Taxonomy" id="1107881"/>
    <lineage>
        <taxon>Bacteria</taxon>
        <taxon>Pseudomonadati</taxon>
        <taxon>Pseudomonadota</taxon>
        <taxon>Alphaproteobacteria</taxon>
        <taxon>Hyphomicrobiales</taxon>
        <taxon>Rhizobiaceae</taxon>
        <taxon>Sinorhizobium/Ensifer group</taxon>
        <taxon>Sinorhizobium</taxon>
    </lineage>
</organism>
<evidence type="ECO:0000313" key="1">
    <source>
        <dbReference type="EMBL" id="EHK78072.1"/>
    </source>
</evidence>
<dbReference type="EMBL" id="AGVV01000015">
    <property type="protein sequence ID" value="EHK78072.1"/>
    <property type="molecule type" value="Genomic_DNA"/>
</dbReference>
<accession>H0FY00</accession>